<evidence type="ECO:0000256" key="6">
    <source>
        <dbReference type="SAM" id="MobiDB-lite"/>
    </source>
</evidence>
<feature type="transmembrane region" description="Helical" evidence="7">
    <location>
        <begin position="244"/>
        <end position="267"/>
    </location>
</feature>
<proteinExistence type="predicted"/>
<comment type="subcellular location">
    <subcellularLocation>
        <location evidence="1">Membrane</location>
        <topology evidence="1">Multi-pass membrane protein</topology>
    </subcellularLocation>
</comment>
<dbReference type="InterPro" id="IPR036259">
    <property type="entry name" value="MFS_trans_sf"/>
</dbReference>
<dbReference type="Pfam" id="PF07690">
    <property type="entry name" value="MFS_1"/>
    <property type="match status" value="1"/>
</dbReference>
<feature type="transmembrane region" description="Helical" evidence="7">
    <location>
        <begin position="60"/>
        <end position="79"/>
    </location>
</feature>
<evidence type="ECO:0000256" key="1">
    <source>
        <dbReference type="ARBA" id="ARBA00004141"/>
    </source>
</evidence>
<accession>A0AAN9UMS5</accession>
<comment type="caution">
    <text evidence="8">The sequence shown here is derived from an EMBL/GenBank/DDBJ whole genome shotgun (WGS) entry which is preliminary data.</text>
</comment>
<dbReference type="Gene3D" id="1.20.1250.20">
    <property type="entry name" value="MFS general substrate transporter like domains"/>
    <property type="match status" value="2"/>
</dbReference>
<keyword evidence="2" id="KW-0813">Transport</keyword>
<evidence type="ECO:0000256" key="7">
    <source>
        <dbReference type="SAM" id="Phobius"/>
    </source>
</evidence>
<name>A0AAN9UMS5_9PEZI</name>
<feature type="region of interest" description="Disordered" evidence="6">
    <location>
        <begin position="1"/>
        <end position="32"/>
    </location>
</feature>
<evidence type="ECO:0000256" key="3">
    <source>
        <dbReference type="ARBA" id="ARBA00022692"/>
    </source>
</evidence>
<evidence type="ECO:0000256" key="2">
    <source>
        <dbReference type="ARBA" id="ARBA00022448"/>
    </source>
</evidence>
<dbReference type="GO" id="GO:0016020">
    <property type="term" value="C:membrane"/>
    <property type="evidence" value="ECO:0007669"/>
    <property type="project" value="UniProtKB-SubCell"/>
</dbReference>
<gene>
    <name evidence="8" type="primary">TNA1</name>
    <name evidence="8" type="ORF">SLS62_007371</name>
</gene>
<keyword evidence="4 7" id="KW-1133">Transmembrane helix</keyword>
<dbReference type="SUPFAM" id="SSF103473">
    <property type="entry name" value="MFS general substrate transporter"/>
    <property type="match status" value="1"/>
</dbReference>
<dbReference type="GO" id="GO:0022857">
    <property type="term" value="F:transmembrane transporter activity"/>
    <property type="evidence" value="ECO:0007669"/>
    <property type="project" value="InterPro"/>
</dbReference>
<reference evidence="8 9" key="1">
    <citation type="submission" date="2024-02" db="EMBL/GenBank/DDBJ databases">
        <title>De novo assembly and annotation of 12 fungi associated with fruit tree decline syndrome in Ontario, Canada.</title>
        <authorList>
            <person name="Sulman M."/>
            <person name="Ellouze W."/>
            <person name="Ilyukhin E."/>
        </authorList>
    </citation>
    <scope>NUCLEOTIDE SEQUENCE [LARGE SCALE GENOMIC DNA]</scope>
    <source>
        <strain evidence="8 9">M11/M66-122</strain>
    </source>
</reference>
<feature type="transmembrane region" description="Helical" evidence="7">
    <location>
        <begin position="329"/>
        <end position="349"/>
    </location>
</feature>
<feature type="transmembrane region" description="Helical" evidence="7">
    <location>
        <begin position="137"/>
        <end position="157"/>
    </location>
</feature>
<feature type="transmembrane region" description="Helical" evidence="7">
    <location>
        <begin position="169"/>
        <end position="191"/>
    </location>
</feature>
<dbReference type="InterPro" id="IPR011701">
    <property type="entry name" value="MFS"/>
</dbReference>
<keyword evidence="3 7" id="KW-0812">Transmembrane</keyword>
<evidence type="ECO:0000313" key="8">
    <source>
        <dbReference type="EMBL" id="KAK7750671.1"/>
    </source>
</evidence>
<protein>
    <submittedName>
        <fullName evidence="8">High-affinity nicotinic acid transporter</fullName>
    </submittedName>
</protein>
<feature type="transmembrane region" description="Helical" evidence="7">
    <location>
        <begin position="279"/>
        <end position="296"/>
    </location>
</feature>
<evidence type="ECO:0000256" key="4">
    <source>
        <dbReference type="ARBA" id="ARBA00022989"/>
    </source>
</evidence>
<dbReference type="PANTHER" id="PTHR43791">
    <property type="entry name" value="PERMEASE-RELATED"/>
    <property type="match status" value="1"/>
</dbReference>
<feature type="transmembrane region" description="Helical" evidence="7">
    <location>
        <begin position="303"/>
        <end position="323"/>
    </location>
</feature>
<organism evidence="8 9">
    <name type="scientific">Diatrype stigma</name>
    <dbReference type="NCBI Taxonomy" id="117547"/>
    <lineage>
        <taxon>Eukaryota</taxon>
        <taxon>Fungi</taxon>
        <taxon>Dikarya</taxon>
        <taxon>Ascomycota</taxon>
        <taxon>Pezizomycotina</taxon>
        <taxon>Sordariomycetes</taxon>
        <taxon>Xylariomycetidae</taxon>
        <taxon>Xylariales</taxon>
        <taxon>Diatrypaceae</taxon>
        <taxon>Diatrype</taxon>
    </lineage>
</organism>
<feature type="compositionally biased region" description="Polar residues" evidence="6">
    <location>
        <begin position="1"/>
        <end position="10"/>
    </location>
</feature>
<evidence type="ECO:0000256" key="5">
    <source>
        <dbReference type="ARBA" id="ARBA00023136"/>
    </source>
</evidence>
<keyword evidence="9" id="KW-1185">Reference proteome</keyword>
<dbReference type="AlphaFoldDB" id="A0AAN9UMS5"/>
<dbReference type="EMBL" id="JAKJXP020000060">
    <property type="protein sequence ID" value="KAK7750671.1"/>
    <property type="molecule type" value="Genomic_DNA"/>
</dbReference>
<feature type="transmembrane region" description="Helical" evidence="7">
    <location>
        <begin position="99"/>
        <end position="125"/>
    </location>
</feature>
<sequence length="350" mass="38389">MAANAGQAQARSLPPSKVSSESDKQAVAEHESTGLPAAGDAAAADPAEIKKIIRKIDYRLIPLLAFLYMLTFLDRVNIGNARLWNMERDLGMAGYDYNIAVLVTRVLIGFFEAGMFPGCMFLISAWYRRKEMLSRMAFFLVANDVAGTISGLLGAGLGALDGVGGYSGWSWIFFIEGAITCFAAVLAWFFVPHFPEKATFLQPSEKEWILRRLRADDREFAHEKMARKGVLEALRDWKVLTSGVLYLAVCTTAYAISVFQPTILATFGWSSIKSNLLSAPPRVASAIVSVLCGIWSDRVQRRGIFCLGGFGLSTAGLIIIAVLRDDLRYIGIYFAAIGIYICQPLAIAWT</sequence>
<keyword evidence="5 7" id="KW-0472">Membrane</keyword>
<feature type="compositionally biased region" description="Basic and acidic residues" evidence="6">
    <location>
        <begin position="20"/>
        <end position="32"/>
    </location>
</feature>
<dbReference type="PANTHER" id="PTHR43791:SF36">
    <property type="entry name" value="TRANSPORTER, PUTATIVE (AFU_ORTHOLOGUE AFUA_6G08340)-RELATED"/>
    <property type="match status" value="1"/>
</dbReference>
<evidence type="ECO:0000313" key="9">
    <source>
        <dbReference type="Proteomes" id="UP001320420"/>
    </source>
</evidence>
<dbReference type="Proteomes" id="UP001320420">
    <property type="component" value="Unassembled WGS sequence"/>
</dbReference>